<keyword evidence="6" id="KW-1185">Reference proteome</keyword>
<protein>
    <recommendedName>
        <fullName evidence="4">Hydrogenase maturation factor HypA</fullName>
    </recommendedName>
</protein>
<dbReference type="Pfam" id="PF01155">
    <property type="entry name" value="HypA"/>
    <property type="match status" value="1"/>
</dbReference>
<dbReference type="PANTHER" id="PTHR34535">
    <property type="entry name" value="HYDROGENASE MATURATION FACTOR HYPA"/>
    <property type="match status" value="1"/>
</dbReference>
<dbReference type="GO" id="GO:0008270">
    <property type="term" value="F:zinc ion binding"/>
    <property type="evidence" value="ECO:0000318"/>
    <property type="project" value="GO_Central"/>
</dbReference>
<dbReference type="HOGENOM" id="CLU_126929_2_0_0"/>
<evidence type="ECO:0000256" key="1">
    <source>
        <dbReference type="ARBA" id="ARBA00022596"/>
    </source>
</evidence>
<organism evidence="5 6">
    <name type="scientific">Dictyoglomus turgidum (strain DSM 6724 / Z-1310)</name>
    <dbReference type="NCBI Taxonomy" id="515635"/>
    <lineage>
        <taxon>Bacteria</taxon>
        <taxon>Pseudomonadati</taxon>
        <taxon>Dictyoglomota</taxon>
        <taxon>Dictyoglomia</taxon>
        <taxon>Dictyoglomales</taxon>
        <taxon>Dictyoglomaceae</taxon>
        <taxon>Dictyoglomus</taxon>
    </lineage>
</organism>
<gene>
    <name evidence="4" type="primary">hypA</name>
    <name evidence="5" type="ordered locus">Dtur_0074</name>
</gene>
<dbReference type="InterPro" id="IPR000688">
    <property type="entry name" value="HypA/HybF"/>
</dbReference>
<evidence type="ECO:0000256" key="3">
    <source>
        <dbReference type="ARBA" id="ARBA00022833"/>
    </source>
</evidence>
<keyword evidence="3 4" id="KW-0862">Zinc</keyword>
<feature type="binding site" evidence="4">
    <location>
        <position position="73"/>
    </location>
    <ligand>
        <name>Zn(2+)</name>
        <dbReference type="ChEBI" id="CHEBI:29105"/>
    </ligand>
</feature>
<dbReference type="NCBIfam" id="NF003008">
    <property type="entry name" value="PRK03824.1"/>
    <property type="match status" value="1"/>
</dbReference>
<feature type="binding site" evidence="4">
    <location>
        <position position="2"/>
    </location>
    <ligand>
        <name>Ni(2+)</name>
        <dbReference type="ChEBI" id="CHEBI:49786"/>
    </ligand>
</feature>
<dbReference type="InParanoid" id="B8DYN0"/>
<feature type="binding site" evidence="4">
    <location>
        <position position="110"/>
    </location>
    <ligand>
        <name>Zn(2+)</name>
        <dbReference type="ChEBI" id="CHEBI:29105"/>
    </ligand>
</feature>
<dbReference type="eggNOG" id="COG0375">
    <property type="taxonomic scope" value="Bacteria"/>
</dbReference>
<dbReference type="OrthoDB" id="9800361at2"/>
<dbReference type="STRING" id="515635.Dtur_0074"/>
<feature type="binding site" evidence="4">
    <location>
        <position position="76"/>
    </location>
    <ligand>
        <name>Zn(2+)</name>
        <dbReference type="ChEBI" id="CHEBI:29105"/>
    </ligand>
</feature>
<dbReference type="PANTHER" id="PTHR34535:SF3">
    <property type="entry name" value="HYDROGENASE MATURATION FACTOR HYPA"/>
    <property type="match status" value="1"/>
</dbReference>
<proteinExistence type="inferred from homology"/>
<evidence type="ECO:0000256" key="2">
    <source>
        <dbReference type="ARBA" id="ARBA00022723"/>
    </source>
</evidence>
<keyword evidence="1 4" id="KW-0533">Nickel</keyword>
<dbReference type="Proteomes" id="UP000007719">
    <property type="component" value="Chromosome"/>
</dbReference>
<name>B8DYN0_DICTD</name>
<dbReference type="GO" id="GO:0051604">
    <property type="term" value="P:protein maturation"/>
    <property type="evidence" value="ECO:0000318"/>
    <property type="project" value="GO_Central"/>
</dbReference>
<dbReference type="KEGG" id="dtu:Dtur_0074"/>
<feature type="binding site" evidence="4">
    <location>
        <position position="113"/>
    </location>
    <ligand>
        <name>Zn(2+)</name>
        <dbReference type="ChEBI" id="CHEBI:29105"/>
    </ligand>
</feature>
<dbReference type="HAMAP" id="MF_00213">
    <property type="entry name" value="HypA_HybF"/>
    <property type="match status" value="1"/>
</dbReference>
<dbReference type="Gene3D" id="3.30.2320.80">
    <property type="match status" value="1"/>
</dbReference>
<evidence type="ECO:0000256" key="4">
    <source>
        <dbReference type="HAMAP-Rule" id="MF_00213"/>
    </source>
</evidence>
<dbReference type="EMBL" id="CP001251">
    <property type="protein sequence ID" value="ACK41412.1"/>
    <property type="molecule type" value="Genomic_DNA"/>
</dbReference>
<comment type="similarity">
    <text evidence="4">Belongs to the HypA/HybF family.</text>
</comment>
<keyword evidence="2 4" id="KW-0479">Metal-binding</keyword>
<dbReference type="PIRSF" id="PIRSF004761">
    <property type="entry name" value="Hydrgn_mat_HypA"/>
    <property type="match status" value="1"/>
</dbReference>
<dbReference type="EnsemblBacteria" id="ACK41412">
    <property type="protein sequence ID" value="ACK41412"/>
    <property type="gene ID" value="Dtur_0074"/>
</dbReference>
<reference evidence="6" key="1">
    <citation type="journal article" date="2016" name="Front. Microbiol.">
        <title>The complete genome sequence of hyperthermophile Dictyoglomus turgidum DSM 6724 reveals a specialized carbohydrate fermentor.</title>
        <authorList>
            <person name="Brumm P.J."/>
            <person name="Gowda K."/>
            <person name="Robb F.T."/>
            <person name="Mead D.A."/>
        </authorList>
    </citation>
    <scope>NUCLEOTIDE SEQUENCE [LARGE SCALE GENOMIC DNA]</scope>
    <source>
        <strain evidence="6">DSM 6724 / Z-1310</strain>
    </source>
</reference>
<comment type="function">
    <text evidence="4">Involved in the maturation of [NiFe] hydrogenases. Required for nickel insertion into the metal center of the hydrogenase.</text>
</comment>
<accession>B8DYN0</accession>
<dbReference type="GO" id="GO:0016151">
    <property type="term" value="F:nickel cation binding"/>
    <property type="evidence" value="ECO:0000318"/>
    <property type="project" value="GO_Central"/>
</dbReference>
<sequence length="132" mass="15209">MHEWALAEAVVKSAIDMAQKKNLSQIKLLFLRVGEVQQIDMEVFNYAIKELSKGTILENSEIKYEIFPAKLVCNNCGNIWSYMESFQGLTDEEKEAIHFIPETIHVYMKCPKCKSADFEIKEGRGVFIEDIK</sequence>
<dbReference type="AlphaFoldDB" id="B8DYN0"/>
<evidence type="ECO:0000313" key="6">
    <source>
        <dbReference type="Proteomes" id="UP000007719"/>
    </source>
</evidence>
<dbReference type="RefSeq" id="WP_012582498.1">
    <property type="nucleotide sequence ID" value="NC_011661.1"/>
</dbReference>
<dbReference type="FunFam" id="3.30.2320.80:FF:000004">
    <property type="entry name" value="Hydrogenase maturation factor HypA"/>
    <property type="match status" value="1"/>
</dbReference>
<evidence type="ECO:0000313" key="5">
    <source>
        <dbReference type="EMBL" id="ACK41412.1"/>
    </source>
</evidence>